<keyword evidence="1" id="KW-1185">Reference proteome</keyword>
<sequence>MEELMESYQSCLSTRRKSKSLHGISFWKRISPANFTKEDTLNLQLHRQVGEVVLQEIKSLNNLDLELYGYAKDIFAQRRGRTIQKSTVTEK</sequence>
<protein>
    <submittedName>
        <fullName evidence="2">Protein-tyrosine sulfotransferase-like</fullName>
    </submittedName>
</protein>
<name>A0A8B8QGI1_9MYRT</name>
<gene>
    <name evidence="2" type="primary">LOC115752262</name>
</gene>
<proteinExistence type="predicted"/>
<dbReference type="Proteomes" id="UP000827889">
    <property type="component" value="Chromosome 6"/>
</dbReference>
<evidence type="ECO:0000313" key="1">
    <source>
        <dbReference type="Proteomes" id="UP000827889"/>
    </source>
</evidence>
<dbReference type="AlphaFoldDB" id="A0A8B8QGI1"/>
<dbReference type="RefSeq" id="XP_030546231.1">
    <property type="nucleotide sequence ID" value="XM_030690371.2"/>
</dbReference>
<organism evidence="1 2">
    <name type="scientific">Rhodamnia argentea</name>
    <dbReference type="NCBI Taxonomy" id="178133"/>
    <lineage>
        <taxon>Eukaryota</taxon>
        <taxon>Viridiplantae</taxon>
        <taxon>Streptophyta</taxon>
        <taxon>Embryophyta</taxon>
        <taxon>Tracheophyta</taxon>
        <taxon>Spermatophyta</taxon>
        <taxon>Magnoliopsida</taxon>
        <taxon>eudicotyledons</taxon>
        <taxon>Gunneridae</taxon>
        <taxon>Pentapetalae</taxon>
        <taxon>rosids</taxon>
        <taxon>malvids</taxon>
        <taxon>Myrtales</taxon>
        <taxon>Myrtaceae</taxon>
        <taxon>Myrtoideae</taxon>
        <taxon>Myrteae</taxon>
        <taxon>Australasian group</taxon>
        <taxon>Rhodamnia</taxon>
    </lineage>
</organism>
<dbReference type="KEGG" id="rarg:115752262"/>
<accession>A0A8B8QGI1</accession>
<reference evidence="2" key="1">
    <citation type="submission" date="2025-08" db="UniProtKB">
        <authorList>
            <consortium name="RefSeq"/>
        </authorList>
    </citation>
    <scope>IDENTIFICATION</scope>
    <source>
        <tissue evidence="2">Leaf</tissue>
    </source>
</reference>
<dbReference type="GeneID" id="115752262"/>
<evidence type="ECO:0000313" key="2">
    <source>
        <dbReference type="RefSeq" id="XP_030546231.1"/>
    </source>
</evidence>